<organism evidence="1 2">
    <name type="scientific">Caligus rogercresseyi</name>
    <name type="common">Sea louse</name>
    <dbReference type="NCBI Taxonomy" id="217165"/>
    <lineage>
        <taxon>Eukaryota</taxon>
        <taxon>Metazoa</taxon>
        <taxon>Ecdysozoa</taxon>
        <taxon>Arthropoda</taxon>
        <taxon>Crustacea</taxon>
        <taxon>Multicrustacea</taxon>
        <taxon>Hexanauplia</taxon>
        <taxon>Copepoda</taxon>
        <taxon>Siphonostomatoida</taxon>
        <taxon>Caligidae</taxon>
        <taxon>Caligus</taxon>
    </lineage>
</organism>
<dbReference type="Proteomes" id="UP000595437">
    <property type="component" value="Chromosome 8"/>
</dbReference>
<name>A0A7T8K9B0_CALRO</name>
<proteinExistence type="predicted"/>
<reference evidence="2" key="1">
    <citation type="submission" date="2021-01" db="EMBL/GenBank/DDBJ databases">
        <title>Caligus Genome Assembly.</title>
        <authorList>
            <person name="Gallardo-Escarate C."/>
        </authorList>
    </citation>
    <scope>NUCLEOTIDE SEQUENCE [LARGE SCALE GENOMIC DNA]</scope>
</reference>
<feature type="non-terminal residue" evidence="1">
    <location>
        <position position="50"/>
    </location>
</feature>
<evidence type="ECO:0000313" key="1">
    <source>
        <dbReference type="EMBL" id="QQP50948.1"/>
    </source>
</evidence>
<gene>
    <name evidence="1" type="ORF">FKW44_012126</name>
</gene>
<dbReference type="EMBL" id="CP045897">
    <property type="protein sequence ID" value="QQP50948.1"/>
    <property type="molecule type" value="Genomic_DNA"/>
</dbReference>
<accession>A0A7T8K9B0</accession>
<sequence>MRLIFISDEPYICRPMTSLPTNFTMCAFKKSDYVSNFVKSGQGWELPLAN</sequence>
<protein>
    <submittedName>
        <fullName evidence="1">Uncharacterized protein</fullName>
    </submittedName>
</protein>
<evidence type="ECO:0000313" key="2">
    <source>
        <dbReference type="Proteomes" id="UP000595437"/>
    </source>
</evidence>
<dbReference type="AlphaFoldDB" id="A0A7T8K9B0"/>
<keyword evidence="2" id="KW-1185">Reference proteome</keyword>